<reference evidence="2 3" key="1">
    <citation type="journal article" date="2018" name="Front. Plant Sci.">
        <title>Red Clover (Trifolium pratense) and Zigzag Clover (T. medium) - A Picture of Genomic Similarities and Differences.</title>
        <authorList>
            <person name="Dluhosova J."/>
            <person name="Istvanek J."/>
            <person name="Nedelnik J."/>
            <person name="Repkova J."/>
        </authorList>
    </citation>
    <scope>NUCLEOTIDE SEQUENCE [LARGE SCALE GENOMIC DNA]</scope>
    <source>
        <strain evidence="3">cv. 10/8</strain>
        <tissue evidence="2">Leaf</tissue>
    </source>
</reference>
<evidence type="ECO:0000313" key="2">
    <source>
        <dbReference type="EMBL" id="MCI86196.1"/>
    </source>
</evidence>
<feature type="region of interest" description="Disordered" evidence="1">
    <location>
        <begin position="1"/>
        <end position="26"/>
    </location>
</feature>
<comment type="caution">
    <text evidence="2">The sequence shown here is derived from an EMBL/GenBank/DDBJ whole genome shotgun (WGS) entry which is preliminary data.</text>
</comment>
<dbReference type="EMBL" id="LXQA011134025">
    <property type="protein sequence ID" value="MCI86196.1"/>
    <property type="molecule type" value="Genomic_DNA"/>
</dbReference>
<accession>A0A392VCW8</accession>
<proteinExistence type="predicted"/>
<sequence>MNSGCQNGHKSTVGQPVNSDLRRAREELRRARLAEAKRVPQALNGAGHRGYCTGRRS</sequence>
<dbReference type="Proteomes" id="UP000265520">
    <property type="component" value="Unassembled WGS sequence"/>
</dbReference>
<evidence type="ECO:0000313" key="3">
    <source>
        <dbReference type="Proteomes" id="UP000265520"/>
    </source>
</evidence>
<evidence type="ECO:0000256" key="1">
    <source>
        <dbReference type="SAM" id="MobiDB-lite"/>
    </source>
</evidence>
<name>A0A392VCW8_9FABA</name>
<feature type="compositionally biased region" description="Polar residues" evidence="1">
    <location>
        <begin position="1"/>
        <end position="18"/>
    </location>
</feature>
<keyword evidence="3" id="KW-1185">Reference proteome</keyword>
<feature type="non-terminal residue" evidence="2">
    <location>
        <position position="57"/>
    </location>
</feature>
<dbReference type="AlphaFoldDB" id="A0A392VCW8"/>
<protein>
    <submittedName>
        <fullName evidence="2">Uncharacterized protein</fullName>
    </submittedName>
</protein>
<organism evidence="2 3">
    <name type="scientific">Trifolium medium</name>
    <dbReference type="NCBI Taxonomy" id="97028"/>
    <lineage>
        <taxon>Eukaryota</taxon>
        <taxon>Viridiplantae</taxon>
        <taxon>Streptophyta</taxon>
        <taxon>Embryophyta</taxon>
        <taxon>Tracheophyta</taxon>
        <taxon>Spermatophyta</taxon>
        <taxon>Magnoliopsida</taxon>
        <taxon>eudicotyledons</taxon>
        <taxon>Gunneridae</taxon>
        <taxon>Pentapetalae</taxon>
        <taxon>rosids</taxon>
        <taxon>fabids</taxon>
        <taxon>Fabales</taxon>
        <taxon>Fabaceae</taxon>
        <taxon>Papilionoideae</taxon>
        <taxon>50 kb inversion clade</taxon>
        <taxon>NPAAA clade</taxon>
        <taxon>Hologalegina</taxon>
        <taxon>IRL clade</taxon>
        <taxon>Trifolieae</taxon>
        <taxon>Trifolium</taxon>
    </lineage>
</organism>